<gene>
    <name evidence="9" type="ORF">ABT57_03185</name>
</gene>
<evidence type="ECO:0000256" key="7">
    <source>
        <dbReference type="PROSITE-ProRule" id="PRU00423"/>
    </source>
</evidence>
<keyword evidence="10" id="KW-1185">Reference proteome</keyword>
<keyword evidence="5" id="KW-0598">Phosphotransferase system</keyword>
<dbReference type="InterPro" id="IPR013012">
    <property type="entry name" value="PTS_EIIB_3"/>
</dbReference>
<evidence type="ECO:0000256" key="3">
    <source>
        <dbReference type="ARBA" id="ARBA00022597"/>
    </source>
</evidence>
<dbReference type="InterPro" id="IPR036095">
    <property type="entry name" value="PTS_EIIB-like_sf"/>
</dbReference>
<keyword evidence="1" id="KW-0813">Transport</keyword>
<dbReference type="Gene3D" id="3.40.50.2300">
    <property type="match status" value="1"/>
</dbReference>
<evidence type="ECO:0000256" key="6">
    <source>
        <dbReference type="ARBA" id="ARBA00022777"/>
    </source>
</evidence>
<dbReference type="OrthoDB" id="9808134at2"/>
<evidence type="ECO:0000256" key="2">
    <source>
        <dbReference type="ARBA" id="ARBA00022553"/>
    </source>
</evidence>
<organism evidence="9 10">
    <name type="scientific">Photobacterium ganghwense</name>
    <dbReference type="NCBI Taxonomy" id="320778"/>
    <lineage>
        <taxon>Bacteria</taxon>
        <taxon>Pseudomonadati</taxon>
        <taxon>Pseudomonadota</taxon>
        <taxon>Gammaproteobacteria</taxon>
        <taxon>Vibrionales</taxon>
        <taxon>Vibrionaceae</taxon>
        <taxon>Photobacterium</taxon>
    </lineage>
</organism>
<feature type="domain" description="PTS EIIB type-3" evidence="8">
    <location>
        <begin position="1"/>
        <end position="102"/>
    </location>
</feature>
<evidence type="ECO:0000259" key="8">
    <source>
        <dbReference type="PROSITE" id="PS51100"/>
    </source>
</evidence>
<dbReference type="AlphaFoldDB" id="A0A0J1HI18"/>
<keyword evidence="3" id="KW-0762">Sugar transport</keyword>
<dbReference type="CDD" id="cd05564">
    <property type="entry name" value="PTS_IIB_chitobiose_lichenan"/>
    <property type="match status" value="1"/>
</dbReference>
<dbReference type="STRING" id="320778.ABT57_03185"/>
<evidence type="ECO:0000313" key="10">
    <source>
        <dbReference type="Proteomes" id="UP000035909"/>
    </source>
</evidence>
<feature type="modified residue" description="Phosphocysteine; by EIIA" evidence="7">
    <location>
        <position position="8"/>
    </location>
</feature>
<dbReference type="GO" id="GO:0016301">
    <property type="term" value="F:kinase activity"/>
    <property type="evidence" value="ECO:0007669"/>
    <property type="project" value="UniProtKB-KW"/>
</dbReference>
<evidence type="ECO:0000313" key="9">
    <source>
        <dbReference type="EMBL" id="KLV11254.1"/>
    </source>
</evidence>
<dbReference type="InterPro" id="IPR051819">
    <property type="entry name" value="PTS_sugar-specific_EIIB"/>
</dbReference>
<keyword evidence="2" id="KW-0597">Phosphoprotein</keyword>
<dbReference type="SUPFAM" id="SSF52794">
    <property type="entry name" value="PTS system IIB component-like"/>
    <property type="match status" value="1"/>
</dbReference>
<dbReference type="Proteomes" id="UP000035909">
    <property type="component" value="Unassembled WGS sequence"/>
</dbReference>
<dbReference type="PROSITE" id="PS51100">
    <property type="entry name" value="PTS_EIIB_TYPE_3"/>
    <property type="match status" value="1"/>
</dbReference>
<dbReference type="InterPro" id="IPR003501">
    <property type="entry name" value="PTS_EIIB_2/3"/>
</dbReference>
<name>A0A0J1HI18_9GAMM</name>
<keyword evidence="6" id="KW-0418">Kinase</keyword>
<dbReference type="PANTHER" id="PTHR34581">
    <property type="entry name" value="PTS SYSTEM N,N'-DIACETYLCHITOBIOSE-SPECIFIC EIIB COMPONENT"/>
    <property type="match status" value="1"/>
</dbReference>
<proteinExistence type="predicted"/>
<dbReference type="GO" id="GO:0008982">
    <property type="term" value="F:protein-N(PI)-phosphohistidine-sugar phosphotransferase activity"/>
    <property type="evidence" value="ECO:0007669"/>
    <property type="project" value="InterPro"/>
</dbReference>
<dbReference type="RefSeq" id="WP_047883754.1">
    <property type="nucleotide sequence ID" value="NZ_JAHRDW010000055.1"/>
</dbReference>
<protein>
    <submittedName>
        <fullName evidence="9">Cytochrome C biogenesis protein CcmE</fullName>
    </submittedName>
</protein>
<sequence length="102" mass="11284">MKKILLCCSAGMSTSMLVQKMQKAAQERGLACQIDAHPVSTFEETIQQYDVCLLGPQVRFQLEELRKTAGIYGKPVEAIPPMAYGMMKGDEVLDQALSLMTE</sequence>
<dbReference type="EMBL" id="LDOU01000003">
    <property type="protein sequence ID" value="KLV11254.1"/>
    <property type="molecule type" value="Genomic_DNA"/>
</dbReference>
<dbReference type="GO" id="GO:0009401">
    <property type="term" value="P:phosphoenolpyruvate-dependent sugar phosphotransferase system"/>
    <property type="evidence" value="ECO:0007669"/>
    <property type="project" value="UniProtKB-KW"/>
</dbReference>
<reference evidence="9 10" key="1">
    <citation type="submission" date="2015-05" db="EMBL/GenBank/DDBJ databases">
        <title>Photobacterium galathea sp. nov.</title>
        <authorList>
            <person name="Machado H."/>
            <person name="Gram L."/>
        </authorList>
    </citation>
    <scope>NUCLEOTIDE SEQUENCE [LARGE SCALE GENOMIC DNA]</scope>
    <source>
        <strain evidence="9 10">DSM 22954</strain>
    </source>
</reference>
<evidence type="ECO:0000256" key="4">
    <source>
        <dbReference type="ARBA" id="ARBA00022679"/>
    </source>
</evidence>
<comment type="caution">
    <text evidence="9">The sequence shown here is derived from an EMBL/GenBank/DDBJ whole genome shotgun (WGS) entry which is preliminary data.</text>
</comment>
<accession>A0A0J1HI18</accession>
<evidence type="ECO:0000256" key="5">
    <source>
        <dbReference type="ARBA" id="ARBA00022683"/>
    </source>
</evidence>
<dbReference type="Pfam" id="PF02302">
    <property type="entry name" value="PTS_IIB"/>
    <property type="match status" value="1"/>
</dbReference>
<keyword evidence="4" id="KW-0808">Transferase</keyword>
<dbReference type="PATRIC" id="fig|320778.3.peg.683"/>
<dbReference type="PANTHER" id="PTHR34581:SF2">
    <property type="entry name" value="PTS SYSTEM N,N'-DIACETYLCHITOBIOSE-SPECIFIC EIIB COMPONENT"/>
    <property type="match status" value="1"/>
</dbReference>
<evidence type="ECO:0000256" key="1">
    <source>
        <dbReference type="ARBA" id="ARBA00022448"/>
    </source>
</evidence>